<gene>
    <name evidence="1" type="ORF">BCR25_16530</name>
</gene>
<dbReference type="OrthoDB" id="2175187at2"/>
<sequence>MAIAPIVDGKPDYNNVAIVYAGTNTPFETGKNGWWTAAGTIKGDLSGEYKLAEDFLKETKDKIAPNNGTITDVAGFSQSGGYMMKMAAEHGSVDGFKSTSFDDFGKDQFDTLNEKEQEWLNNNPSLLLRYQNDSWAGNSFRDNEYGNVQGIIGIGDHNTLSKYFDGDVLNLDRLAKDGIFAPNMTKQQVEEAAKNWAKKNGDWNPLTNDDSEANARVKEYLKMYGTYATKDFGVQMNKLNRVKAVLFASGGGVSANEQIYLDSEEALIIVGKAKTDFETATQAIVKIYQDAINEAQDLWQEGLSEARGKGSMLEEWEIKDALSVLGFTESSIVTTPCEKYQGKLTKITQMTDSFNSLVSEIKTKIAEVLQTDADLAQQIKGV</sequence>
<dbReference type="EMBL" id="MIJY01000006">
    <property type="protein sequence ID" value="OEG18457.1"/>
    <property type="molecule type" value="Genomic_DNA"/>
</dbReference>
<proteinExistence type="predicted"/>
<evidence type="ECO:0000313" key="1">
    <source>
        <dbReference type="EMBL" id="OEG18457.1"/>
    </source>
</evidence>
<reference evidence="2" key="1">
    <citation type="submission" date="2016-09" db="EMBL/GenBank/DDBJ databases">
        <authorList>
            <person name="Gulvik C.A."/>
        </authorList>
    </citation>
    <scope>NUCLEOTIDE SEQUENCE [LARGE SCALE GENOMIC DNA]</scope>
    <source>
        <strain evidence="2">LMG 8895</strain>
    </source>
</reference>
<comment type="caution">
    <text evidence="1">The sequence shown here is derived from an EMBL/GenBank/DDBJ whole genome shotgun (WGS) entry which is preliminary data.</text>
</comment>
<name>A0A1E5H0E6_9ENTE</name>
<evidence type="ECO:0000313" key="2">
    <source>
        <dbReference type="Proteomes" id="UP000095094"/>
    </source>
</evidence>
<protein>
    <submittedName>
        <fullName evidence="1">Uncharacterized protein</fullName>
    </submittedName>
</protein>
<dbReference type="Proteomes" id="UP000095094">
    <property type="component" value="Unassembled WGS sequence"/>
</dbReference>
<organism evidence="1 2">
    <name type="scientific">Enterococcus termitis</name>
    <dbReference type="NCBI Taxonomy" id="332950"/>
    <lineage>
        <taxon>Bacteria</taxon>
        <taxon>Bacillati</taxon>
        <taxon>Bacillota</taxon>
        <taxon>Bacilli</taxon>
        <taxon>Lactobacillales</taxon>
        <taxon>Enterococcaceae</taxon>
        <taxon>Enterococcus</taxon>
    </lineage>
</organism>
<dbReference type="AlphaFoldDB" id="A0A1E5H0E6"/>
<keyword evidence="2" id="KW-1185">Reference proteome</keyword>
<accession>A0A1E5H0E6</accession>